<dbReference type="SUPFAM" id="SSF52833">
    <property type="entry name" value="Thioredoxin-like"/>
    <property type="match status" value="1"/>
</dbReference>
<dbReference type="PROSITE" id="PS50405">
    <property type="entry name" value="GST_CTER"/>
    <property type="match status" value="1"/>
</dbReference>
<dbReference type="CDD" id="cd03192">
    <property type="entry name" value="GST_C_Sigma_like"/>
    <property type="match status" value="1"/>
</dbReference>
<dbReference type="EMBL" id="CP031040">
    <property type="protein sequence ID" value="QDZ22392.1"/>
    <property type="molecule type" value="Genomic_DNA"/>
</dbReference>
<organism evidence="4 5">
    <name type="scientific">Chloropicon primus</name>
    <dbReference type="NCBI Taxonomy" id="1764295"/>
    <lineage>
        <taxon>Eukaryota</taxon>
        <taxon>Viridiplantae</taxon>
        <taxon>Chlorophyta</taxon>
        <taxon>Chloropicophyceae</taxon>
        <taxon>Chloropicales</taxon>
        <taxon>Chloropicaceae</taxon>
        <taxon>Chloropicon</taxon>
    </lineage>
</organism>
<reference evidence="3" key="2">
    <citation type="submission" date="2021-01" db="EMBL/GenBank/DDBJ databases">
        <authorList>
            <person name="Corre E."/>
            <person name="Pelletier E."/>
            <person name="Niang G."/>
            <person name="Scheremetjew M."/>
            <person name="Finn R."/>
            <person name="Kale V."/>
            <person name="Holt S."/>
            <person name="Cochrane G."/>
            <person name="Meng A."/>
            <person name="Brown T."/>
            <person name="Cohen L."/>
        </authorList>
    </citation>
    <scope>NUCLEOTIDE SEQUENCE</scope>
    <source>
        <strain evidence="3">CCMP1205</strain>
    </source>
</reference>
<evidence type="ECO:0000313" key="3">
    <source>
        <dbReference type="EMBL" id="CAD9713588.1"/>
    </source>
</evidence>
<gene>
    <name evidence="4" type="ORF">A3770_07p49100</name>
    <name evidence="3" type="ORF">CPRI1469_LOCUS2440</name>
</gene>
<proteinExistence type="predicted"/>
<dbReference type="GO" id="GO:0006749">
    <property type="term" value="P:glutathione metabolic process"/>
    <property type="evidence" value="ECO:0007669"/>
    <property type="project" value="TreeGrafter"/>
</dbReference>
<dbReference type="CDD" id="cd03039">
    <property type="entry name" value="GST_N_Sigma_like"/>
    <property type="match status" value="1"/>
</dbReference>
<accession>A0A5B8MSP5</accession>
<evidence type="ECO:0000259" key="2">
    <source>
        <dbReference type="PROSITE" id="PS50405"/>
    </source>
</evidence>
<dbReference type="InterPro" id="IPR004045">
    <property type="entry name" value="Glutathione_S-Trfase_N"/>
</dbReference>
<dbReference type="Gene3D" id="3.40.30.10">
    <property type="entry name" value="Glutaredoxin"/>
    <property type="match status" value="1"/>
</dbReference>
<dbReference type="OrthoDB" id="414243at2759"/>
<keyword evidence="4" id="KW-0808">Transferase</keyword>
<dbReference type="EMBL" id="HBHL01003895">
    <property type="protein sequence ID" value="CAD9713588.1"/>
    <property type="molecule type" value="Transcribed_RNA"/>
</dbReference>
<dbReference type="PANTHER" id="PTHR11571">
    <property type="entry name" value="GLUTATHIONE S-TRANSFERASE"/>
    <property type="match status" value="1"/>
</dbReference>
<dbReference type="InterPro" id="IPR050213">
    <property type="entry name" value="GST_superfamily"/>
</dbReference>
<dbReference type="InterPro" id="IPR036282">
    <property type="entry name" value="Glutathione-S-Trfase_C_sf"/>
</dbReference>
<dbReference type="AlphaFoldDB" id="A0A5B8MSP5"/>
<keyword evidence="5" id="KW-1185">Reference proteome</keyword>
<feature type="domain" description="GST C-terminal" evidence="2">
    <location>
        <begin position="97"/>
        <end position="220"/>
    </location>
</feature>
<feature type="domain" description="GST N-terminal" evidence="1">
    <location>
        <begin position="8"/>
        <end position="93"/>
    </location>
</feature>
<dbReference type="InterPro" id="IPR010987">
    <property type="entry name" value="Glutathione-S-Trfase_C-like"/>
</dbReference>
<dbReference type="InterPro" id="IPR036249">
    <property type="entry name" value="Thioredoxin-like_sf"/>
</dbReference>
<evidence type="ECO:0000259" key="1">
    <source>
        <dbReference type="PROSITE" id="PS50404"/>
    </source>
</evidence>
<dbReference type="InterPro" id="IPR004046">
    <property type="entry name" value="GST_C"/>
</dbReference>
<dbReference type="SFLD" id="SFLDS00019">
    <property type="entry name" value="Glutathione_Transferase_(cytos"/>
    <property type="match status" value="1"/>
</dbReference>
<dbReference type="InterPro" id="IPR040079">
    <property type="entry name" value="Glutathione_S-Trfase"/>
</dbReference>
<evidence type="ECO:0000313" key="4">
    <source>
        <dbReference type="EMBL" id="QDZ22392.1"/>
    </source>
</evidence>
<dbReference type="Proteomes" id="UP000316726">
    <property type="component" value="Chromosome 7"/>
</dbReference>
<dbReference type="PROSITE" id="PS50404">
    <property type="entry name" value="GST_NTER"/>
    <property type="match status" value="1"/>
</dbReference>
<dbReference type="STRING" id="1764295.A0A5B8MSP5"/>
<evidence type="ECO:0000313" key="5">
    <source>
        <dbReference type="Proteomes" id="UP000316726"/>
    </source>
</evidence>
<dbReference type="Pfam" id="PF02798">
    <property type="entry name" value="GST_N"/>
    <property type="match status" value="1"/>
</dbReference>
<name>A0A5B8MSP5_9CHLO</name>
<sequence>MAARGEASRVKLFYFDIRGKGAPIRWLAAQTGIEFEDVRVKREEFHAMRDKGLTPFGQLPVAEFYDKDNNLLCRIAQMRAILRYMARSSGNKGYSSDLAQAAVIDSFLDFEEDVFNAMRSSIFPARIGLPEYASDEAKEAMRRKVAEEVLTPKLAYLIQALENSKSGWIAGGDLSIADLALGSSLMWLNGGVVDGVPAGYLDGKSPLLKEYIARFAAEFS</sequence>
<dbReference type="Gene3D" id="1.20.1050.10">
    <property type="match status" value="1"/>
</dbReference>
<protein>
    <submittedName>
        <fullName evidence="4">Glutathione S-transferase</fullName>
    </submittedName>
</protein>
<dbReference type="SUPFAM" id="SSF47616">
    <property type="entry name" value="GST C-terminal domain-like"/>
    <property type="match status" value="1"/>
</dbReference>
<dbReference type="GO" id="GO:0004364">
    <property type="term" value="F:glutathione transferase activity"/>
    <property type="evidence" value="ECO:0007669"/>
    <property type="project" value="TreeGrafter"/>
</dbReference>
<reference evidence="4 5" key="1">
    <citation type="submission" date="2018-07" db="EMBL/GenBank/DDBJ databases">
        <title>The complete nuclear genome of the prasinophyte Chloropicon primus (CCMP1205).</title>
        <authorList>
            <person name="Pombert J.-F."/>
            <person name="Otis C."/>
            <person name="Turmel M."/>
            <person name="Lemieux C."/>
        </authorList>
    </citation>
    <scope>NUCLEOTIDE SEQUENCE [LARGE SCALE GENOMIC DNA]</scope>
    <source>
        <strain evidence="4 5">CCMP1205</strain>
    </source>
</reference>
<dbReference type="Pfam" id="PF14497">
    <property type="entry name" value="GST_C_3"/>
    <property type="match status" value="1"/>
</dbReference>